<dbReference type="InterPro" id="IPR033756">
    <property type="entry name" value="YlxH/NBP35"/>
</dbReference>
<dbReference type="PANTHER" id="PTHR23264">
    <property type="entry name" value="NUCLEOTIDE-BINDING PROTEIN NBP35 YEAST -RELATED"/>
    <property type="match status" value="1"/>
</dbReference>
<dbReference type="HOGENOM" id="CLU_024839_0_1_0"/>
<keyword evidence="3 6" id="KW-0067">ATP-binding</keyword>
<evidence type="ECO:0000256" key="4">
    <source>
        <dbReference type="ARBA" id="ARBA00023004"/>
    </source>
</evidence>
<dbReference type="EMBL" id="CP001739">
    <property type="protein sequence ID" value="ACZ10200.1"/>
    <property type="molecule type" value="Genomic_DNA"/>
</dbReference>
<dbReference type="GO" id="GO:0140663">
    <property type="term" value="F:ATP-dependent FeS chaperone activity"/>
    <property type="evidence" value="ECO:0007669"/>
    <property type="project" value="InterPro"/>
</dbReference>
<dbReference type="GO" id="GO:0005524">
    <property type="term" value="F:ATP binding"/>
    <property type="evidence" value="ECO:0007669"/>
    <property type="project" value="UniProtKB-UniRule"/>
</dbReference>
<keyword evidence="8" id="KW-1185">Reference proteome</keyword>
<name>D1AQE0_SEBTE</name>
<dbReference type="Gene3D" id="3.40.50.300">
    <property type="entry name" value="P-loop containing nucleotide triphosphate hydrolases"/>
    <property type="match status" value="1"/>
</dbReference>
<comment type="similarity">
    <text evidence="6">Belongs to the Mrp/NBP35 ATP-binding proteins family.</text>
</comment>
<dbReference type="GO" id="GO:0016887">
    <property type="term" value="F:ATP hydrolysis activity"/>
    <property type="evidence" value="ECO:0007669"/>
    <property type="project" value="UniProtKB-UniRule"/>
</dbReference>
<dbReference type="Proteomes" id="UP000000845">
    <property type="component" value="Chromosome"/>
</dbReference>
<gene>
    <name evidence="7" type="ordered locus">Sterm_3361</name>
</gene>
<comment type="function">
    <text evidence="6">Binds and transfers iron-sulfur (Fe-S) clusters to target apoproteins. Can hydrolyze ATP.</text>
</comment>
<evidence type="ECO:0000256" key="1">
    <source>
        <dbReference type="ARBA" id="ARBA00022723"/>
    </source>
</evidence>
<dbReference type="PROSITE" id="PS01215">
    <property type="entry name" value="MRP"/>
    <property type="match status" value="1"/>
</dbReference>
<dbReference type="Pfam" id="PF10609">
    <property type="entry name" value="ParA"/>
    <property type="match status" value="1"/>
</dbReference>
<dbReference type="InterPro" id="IPR027417">
    <property type="entry name" value="P-loop_NTPase"/>
</dbReference>
<dbReference type="KEGG" id="str:Sterm_3361"/>
<dbReference type="InterPro" id="IPR019591">
    <property type="entry name" value="Mrp/NBP35_ATP-bd"/>
</dbReference>
<organism evidence="7 8">
    <name type="scientific">Sebaldella termitidis (strain ATCC 33386 / NCTC 11300)</name>
    <dbReference type="NCBI Taxonomy" id="526218"/>
    <lineage>
        <taxon>Bacteria</taxon>
        <taxon>Fusobacteriati</taxon>
        <taxon>Fusobacteriota</taxon>
        <taxon>Fusobacteriia</taxon>
        <taxon>Fusobacteriales</taxon>
        <taxon>Leptotrichiaceae</taxon>
        <taxon>Sebaldella</taxon>
    </lineage>
</organism>
<dbReference type="GO" id="GO:0005829">
    <property type="term" value="C:cytosol"/>
    <property type="evidence" value="ECO:0007669"/>
    <property type="project" value="TreeGrafter"/>
</dbReference>
<dbReference type="CDD" id="cd02037">
    <property type="entry name" value="Mrp_NBP35"/>
    <property type="match status" value="1"/>
</dbReference>
<dbReference type="FunFam" id="3.40.50.300:FF:001119">
    <property type="entry name" value="Iron-sulfur cluster carrier protein"/>
    <property type="match status" value="1"/>
</dbReference>
<keyword evidence="5 6" id="KW-0411">Iron-sulfur</keyword>
<dbReference type="SUPFAM" id="SSF52540">
    <property type="entry name" value="P-loop containing nucleoside triphosphate hydrolases"/>
    <property type="match status" value="1"/>
</dbReference>
<dbReference type="GO" id="GO:0016226">
    <property type="term" value="P:iron-sulfur cluster assembly"/>
    <property type="evidence" value="ECO:0007669"/>
    <property type="project" value="InterPro"/>
</dbReference>
<keyword evidence="1 6" id="KW-0479">Metal-binding</keyword>
<keyword evidence="6" id="KW-0378">Hydrolase</keyword>
<evidence type="ECO:0000256" key="3">
    <source>
        <dbReference type="ARBA" id="ARBA00022840"/>
    </source>
</evidence>
<sequence length="265" mass="28780">MHSNINMENQKSKIKENMSNITNKVVIMSGKGGVGKSTLSVNLAYGLSMRGYKVGILDADLHGPNIPIMLGVEGEKLTDLSVPYKINENLCTTSLSFFLPSTDPIIWRGPQKMGAIMEILENVVWGKLDYLIIDLPPGTGDETLTIAQNVGVGTKAIVVTTPQDVALLDSRRSVKFSGLVNMELIGIIENMSGFICPECGEEVNILKKGGAERMANELKVNFLGSIPMDKNIAEAGDSGEPYIQNESEASIRLNKIIDQILDKVK</sequence>
<feature type="binding site" evidence="6">
    <location>
        <begin position="30"/>
        <end position="37"/>
    </location>
    <ligand>
        <name>ATP</name>
        <dbReference type="ChEBI" id="CHEBI:30616"/>
    </ligand>
</feature>
<dbReference type="GO" id="GO:0046872">
    <property type="term" value="F:metal ion binding"/>
    <property type="evidence" value="ECO:0007669"/>
    <property type="project" value="UniProtKB-KW"/>
</dbReference>
<dbReference type="STRING" id="526218.Sterm_3361"/>
<dbReference type="eggNOG" id="COG0489">
    <property type="taxonomic scope" value="Bacteria"/>
</dbReference>
<evidence type="ECO:0000256" key="2">
    <source>
        <dbReference type="ARBA" id="ARBA00022741"/>
    </source>
</evidence>
<dbReference type="AlphaFoldDB" id="D1AQE0"/>
<evidence type="ECO:0000313" key="8">
    <source>
        <dbReference type="Proteomes" id="UP000000845"/>
    </source>
</evidence>
<keyword evidence="2 6" id="KW-0547">Nucleotide-binding</keyword>
<evidence type="ECO:0000256" key="6">
    <source>
        <dbReference type="HAMAP-Rule" id="MF_02040"/>
    </source>
</evidence>
<dbReference type="HAMAP" id="MF_02040">
    <property type="entry name" value="Mrp_NBP35"/>
    <property type="match status" value="1"/>
</dbReference>
<reference evidence="7 8" key="2">
    <citation type="journal article" date="2010" name="Stand. Genomic Sci.">
        <title>Complete genome sequence of Sebaldella termitidis type strain (NCTC 11300).</title>
        <authorList>
            <person name="Harmon-Smith M."/>
            <person name="Celia L."/>
            <person name="Chertkov O."/>
            <person name="Lapidus A."/>
            <person name="Copeland A."/>
            <person name="Glavina Del Rio T."/>
            <person name="Nolan M."/>
            <person name="Lucas S."/>
            <person name="Tice H."/>
            <person name="Cheng J.F."/>
            <person name="Han C."/>
            <person name="Detter J.C."/>
            <person name="Bruce D."/>
            <person name="Goodwin L."/>
            <person name="Pitluck S."/>
            <person name="Pati A."/>
            <person name="Liolios K."/>
            <person name="Ivanova N."/>
            <person name="Mavromatis K."/>
            <person name="Mikhailova N."/>
            <person name="Chen A."/>
            <person name="Palaniappan K."/>
            <person name="Land M."/>
            <person name="Hauser L."/>
            <person name="Chang Y.J."/>
            <person name="Jeffries C.D."/>
            <person name="Brettin T."/>
            <person name="Goker M."/>
            <person name="Beck B."/>
            <person name="Bristow J."/>
            <person name="Eisen J.A."/>
            <person name="Markowitz V."/>
            <person name="Hugenholtz P."/>
            <person name="Kyrpides N.C."/>
            <person name="Klenk H.P."/>
            <person name="Chen F."/>
        </authorList>
    </citation>
    <scope>NUCLEOTIDE SEQUENCE [LARGE SCALE GENOMIC DNA]</scope>
    <source>
        <strain evidence="8">ATCC 33386 / NCTC 11300</strain>
    </source>
</reference>
<protein>
    <recommendedName>
        <fullName evidence="6">Iron-sulfur cluster carrier protein</fullName>
    </recommendedName>
</protein>
<comment type="subunit">
    <text evidence="6">Homodimer.</text>
</comment>
<evidence type="ECO:0000256" key="5">
    <source>
        <dbReference type="ARBA" id="ARBA00023014"/>
    </source>
</evidence>
<evidence type="ECO:0000313" key="7">
    <source>
        <dbReference type="EMBL" id="ACZ10200.1"/>
    </source>
</evidence>
<proteinExistence type="inferred from homology"/>
<dbReference type="InterPro" id="IPR000808">
    <property type="entry name" value="Mrp-like_CS"/>
</dbReference>
<accession>D1AQE0</accession>
<keyword evidence="4 6" id="KW-0408">Iron</keyword>
<reference evidence="8" key="1">
    <citation type="submission" date="2009-09" db="EMBL/GenBank/DDBJ databases">
        <title>The complete chromosome of Sebaldella termitidis ATCC 33386.</title>
        <authorList>
            <consortium name="US DOE Joint Genome Institute (JGI-PGF)"/>
            <person name="Lucas S."/>
            <person name="Copeland A."/>
            <person name="Lapidus A."/>
            <person name="Glavina del Rio T."/>
            <person name="Dalin E."/>
            <person name="Tice H."/>
            <person name="Bruce D."/>
            <person name="Goodwin L."/>
            <person name="Pitluck S."/>
            <person name="Kyrpides N."/>
            <person name="Mavromatis K."/>
            <person name="Ivanova N."/>
            <person name="Mikhailova N."/>
            <person name="Sims D."/>
            <person name="Meincke L."/>
            <person name="Brettin T."/>
            <person name="Detter J.C."/>
            <person name="Han C."/>
            <person name="Larimer F."/>
            <person name="Land M."/>
            <person name="Hauser L."/>
            <person name="Markowitz V."/>
            <person name="Cheng J.F."/>
            <person name="Hugenholtz P."/>
            <person name="Woyke T."/>
            <person name="Wu D."/>
            <person name="Eisen J.A."/>
        </authorList>
    </citation>
    <scope>NUCLEOTIDE SEQUENCE [LARGE SCALE GENOMIC DNA]</scope>
    <source>
        <strain evidence="8">ATCC 33386 / NCTC 11300</strain>
    </source>
</reference>
<dbReference type="GO" id="GO:0051536">
    <property type="term" value="F:iron-sulfur cluster binding"/>
    <property type="evidence" value="ECO:0007669"/>
    <property type="project" value="UniProtKB-UniRule"/>
</dbReference>
<dbReference type="PANTHER" id="PTHR23264:SF19">
    <property type="entry name" value="CYTOSOLIC FE-S CLUSTER ASSEMBLY FACTOR NUBP2"/>
    <property type="match status" value="1"/>
</dbReference>